<dbReference type="AlphaFoldDB" id="A0A328E8U7"/>
<name>A0A328E8U7_9ASTE</name>
<keyword evidence="4 6" id="KW-0862">Zinc</keyword>
<keyword evidence="3 5" id="KW-0863">Zinc-finger</keyword>
<evidence type="ECO:0000256" key="1">
    <source>
        <dbReference type="ARBA" id="ARBA00005889"/>
    </source>
</evidence>
<dbReference type="PANTHER" id="PTHR31669">
    <property type="entry name" value="PROTEIN FAR1-RELATED SEQUENCE 10-RELATED"/>
    <property type="match status" value="1"/>
</dbReference>
<evidence type="ECO:0000256" key="3">
    <source>
        <dbReference type="ARBA" id="ARBA00022771"/>
    </source>
</evidence>
<feature type="region of interest" description="Disordered" evidence="7">
    <location>
        <begin position="355"/>
        <end position="377"/>
    </location>
</feature>
<dbReference type="InterPro" id="IPR007527">
    <property type="entry name" value="Znf_SWIM"/>
</dbReference>
<dbReference type="Proteomes" id="UP000249390">
    <property type="component" value="Unassembled WGS sequence"/>
</dbReference>
<reference evidence="9 10" key="1">
    <citation type="submission" date="2018-06" db="EMBL/GenBank/DDBJ databases">
        <title>The Genome of Cuscuta australis (Dodder) Provides Insight into the Evolution of Plant Parasitism.</title>
        <authorList>
            <person name="Liu H."/>
        </authorList>
    </citation>
    <scope>NUCLEOTIDE SEQUENCE [LARGE SCALE GENOMIC DNA]</scope>
    <source>
        <strain evidence="10">cv. Yunnan</strain>
        <tissue evidence="9">Vines</tissue>
    </source>
</reference>
<dbReference type="EMBL" id="NQVE01000009">
    <property type="protein sequence ID" value="RAL54342.1"/>
    <property type="molecule type" value="Genomic_DNA"/>
</dbReference>
<protein>
    <recommendedName>
        <fullName evidence="6">Protein FAR1-RELATED SEQUENCE</fullName>
    </recommendedName>
</protein>
<comment type="similarity">
    <text evidence="1 6">Belongs to the FHY3/FAR1 family.</text>
</comment>
<keyword evidence="10" id="KW-1185">Reference proteome</keyword>
<comment type="subcellular location">
    <subcellularLocation>
        <location evidence="6">Nucleus</location>
    </subcellularLocation>
</comment>
<evidence type="ECO:0000256" key="6">
    <source>
        <dbReference type="RuleBase" id="RU367018"/>
    </source>
</evidence>
<feature type="domain" description="SWIM-type" evidence="8">
    <location>
        <begin position="204"/>
        <end position="240"/>
    </location>
</feature>
<dbReference type="PROSITE" id="PS50966">
    <property type="entry name" value="ZF_SWIM"/>
    <property type="match status" value="1"/>
</dbReference>
<evidence type="ECO:0000256" key="2">
    <source>
        <dbReference type="ARBA" id="ARBA00022723"/>
    </source>
</evidence>
<comment type="caution">
    <text evidence="9">The sequence shown here is derived from an EMBL/GenBank/DDBJ whole genome shotgun (WGS) entry which is preliminary data.</text>
</comment>
<dbReference type="InterPro" id="IPR006564">
    <property type="entry name" value="Znf_PMZ"/>
</dbReference>
<proteinExistence type="inferred from homology"/>
<comment type="function">
    <text evidence="6">Putative transcription activator involved in regulating light control of development.</text>
</comment>
<keyword evidence="6" id="KW-0539">Nucleus</keyword>
<evidence type="ECO:0000313" key="9">
    <source>
        <dbReference type="EMBL" id="RAL54342.1"/>
    </source>
</evidence>
<evidence type="ECO:0000256" key="7">
    <source>
        <dbReference type="SAM" id="MobiDB-lite"/>
    </source>
</evidence>
<dbReference type="GO" id="GO:0008270">
    <property type="term" value="F:zinc ion binding"/>
    <property type="evidence" value="ECO:0007669"/>
    <property type="project" value="UniProtKB-UniRule"/>
</dbReference>
<dbReference type="Pfam" id="PF04434">
    <property type="entry name" value="SWIM"/>
    <property type="match status" value="1"/>
</dbReference>
<accession>A0A328E8U7</accession>
<keyword evidence="2 6" id="KW-0479">Metal-binding</keyword>
<dbReference type="PANTHER" id="PTHR31669:SF42">
    <property type="entry name" value="PROTEIN FAR1-RELATED SEQUENCE 4"/>
    <property type="match status" value="1"/>
</dbReference>
<evidence type="ECO:0000256" key="4">
    <source>
        <dbReference type="ARBA" id="ARBA00022833"/>
    </source>
</evidence>
<dbReference type="Pfam" id="PF03101">
    <property type="entry name" value="FAR1"/>
    <property type="match status" value="1"/>
</dbReference>
<sequence>MEFDSHEAAYEFYRGYAKSVGFGTAKASSRRSRVSKEFIDAKFSCTSYGNKQQSDDVINPRPSPKIGCKASMHVKRRQNGKWYIHSFVKEHNHDLWLAHVHRFRSHMSADPITSGPKIRRKKVLSAVSNQYEEEAKANFDSWHETVELKSPSPFEKQLSVLYTSEIFKKFQVEVLGAAACHLRKEKDDTTMTYAVKDFENDQDFSVEWTESKLEVYCSCHLFEYKGYLCRHAIVVLQMSGVFKIPDKYILQRWSNVAKSRFPISENLEDVESKVRRYNDLCRRAIILGEEGSLSLESYNVAMSAIKEAIGQCATVNGTAQMDDMLTTRVFQGTGEANHKCTAVAGDQVSDIEVSPANRGPKRVNSFNEKESNGSYANKKGKVPLEMEFSNIRTQDMSGNLGCPTFYPRFLTNLLRGGEVNKRSVELLSEMLEEQS</sequence>
<dbReference type="GO" id="GO:0006355">
    <property type="term" value="P:regulation of DNA-templated transcription"/>
    <property type="evidence" value="ECO:0007669"/>
    <property type="project" value="UniProtKB-UniRule"/>
</dbReference>
<gene>
    <name evidence="9" type="ORF">DM860_001470</name>
</gene>
<dbReference type="InterPro" id="IPR031052">
    <property type="entry name" value="FHY3/FAR1"/>
</dbReference>
<evidence type="ECO:0000259" key="8">
    <source>
        <dbReference type="PROSITE" id="PS50966"/>
    </source>
</evidence>
<evidence type="ECO:0000256" key="5">
    <source>
        <dbReference type="PROSITE-ProRule" id="PRU00325"/>
    </source>
</evidence>
<dbReference type="SMART" id="SM00575">
    <property type="entry name" value="ZnF_PMZ"/>
    <property type="match status" value="1"/>
</dbReference>
<evidence type="ECO:0000313" key="10">
    <source>
        <dbReference type="Proteomes" id="UP000249390"/>
    </source>
</evidence>
<dbReference type="InterPro" id="IPR004330">
    <property type="entry name" value="FAR1_DNA_bnd_dom"/>
</dbReference>
<organism evidence="9 10">
    <name type="scientific">Cuscuta australis</name>
    <dbReference type="NCBI Taxonomy" id="267555"/>
    <lineage>
        <taxon>Eukaryota</taxon>
        <taxon>Viridiplantae</taxon>
        <taxon>Streptophyta</taxon>
        <taxon>Embryophyta</taxon>
        <taxon>Tracheophyta</taxon>
        <taxon>Spermatophyta</taxon>
        <taxon>Magnoliopsida</taxon>
        <taxon>eudicotyledons</taxon>
        <taxon>Gunneridae</taxon>
        <taxon>Pentapetalae</taxon>
        <taxon>asterids</taxon>
        <taxon>lamiids</taxon>
        <taxon>Solanales</taxon>
        <taxon>Convolvulaceae</taxon>
        <taxon>Cuscuteae</taxon>
        <taxon>Cuscuta</taxon>
        <taxon>Cuscuta subgen. Grammica</taxon>
        <taxon>Cuscuta sect. Cleistogrammica</taxon>
    </lineage>
</organism>
<dbReference type="GO" id="GO:0005634">
    <property type="term" value="C:nucleus"/>
    <property type="evidence" value="ECO:0007669"/>
    <property type="project" value="UniProtKB-SubCell"/>
</dbReference>